<comment type="caution">
    <text evidence="2">The sequence shown here is derived from an EMBL/GenBank/DDBJ whole genome shotgun (WGS) entry which is preliminary data.</text>
</comment>
<protein>
    <submittedName>
        <fullName evidence="2">Uncharacterized protein</fullName>
    </submittedName>
</protein>
<accession>A0A1X2HWP7</accession>
<organism evidence="2 3">
    <name type="scientific">Syncephalastrum racemosum</name>
    <name type="common">Filamentous fungus</name>
    <dbReference type="NCBI Taxonomy" id="13706"/>
    <lineage>
        <taxon>Eukaryota</taxon>
        <taxon>Fungi</taxon>
        <taxon>Fungi incertae sedis</taxon>
        <taxon>Mucoromycota</taxon>
        <taxon>Mucoromycotina</taxon>
        <taxon>Mucoromycetes</taxon>
        <taxon>Mucorales</taxon>
        <taxon>Syncephalastraceae</taxon>
        <taxon>Syncephalastrum</taxon>
    </lineage>
</organism>
<sequence length="114" mass="13256">MQICSNSRSRRHQTKAHRDTGTISARTAQYWVQQDQENPIDQIEKKVSGSRPSRRPPKLTEEHRHFLVDLIDEKPALVLDEIMASLTEQLAWLDIKRSALHAFMIDKSFYVAQN</sequence>
<keyword evidence="3" id="KW-1185">Reference proteome</keyword>
<gene>
    <name evidence="2" type="ORF">BCR43DRAFT_69738</name>
</gene>
<evidence type="ECO:0000256" key="1">
    <source>
        <dbReference type="SAM" id="MobiDB-lite"/>
    </source>
</evidence>
<proteinExistence type="predicted"/>
<dbReference type="AlphaFoldDB" id="A0A1X2HWP7"/>
<dbReference type="InParanoid" id="A0A1X2HWP7"/>
<feature type="region of interest" description="Disordered" evidence="1">
    <location>
        <begin position="1"/>
        <end position="21"/>
    </location>
</feature>
<name>A0A1X2HWP7_SYNRA</name>
<reference evidence="2 3" key="1">
    <citation type="submission" date="2016-07" db="EMBL/GenBank/DDBJ databases">
        <title>Pervasive Adenine N6-methylation of Active Genes in Fungi.</title>
        <authorList>
            <consortium name="DOE Joint Genome Institute"/>
            <person name="Mondo S.J."/>
            <person name="Dannebaum R.O."/>
            <person name="Kuo R.C."/>
            <person name="Labutti K."/>
            <person name="Haridas S."/>
            <person name="Kuo A."/>
            <person name="Salamov A."/>
            <person name="Ahrendt S.R."/>
            <person name="Lipzen A."/>
            <person name="Sullivan W."/>
            <person name="Andreopoulos W.B."/>
            <person name="Clum A."/>
            <person name="Lindquist E."/>
            <person name="Daum C."/>
            <person name="Ramamoorthy G.K."/>
            <person name="Gryganskyi A."/>
            <person name="Culley D."/>
            <person name="Magnuson J.K."/>
            <person name="James T.Y."/>
            <person name="O'Malley M.A."/>
            <person name="Stajich J.E."/>
            <person name="Spatafora J.W."/>
            <person name="Visel A."/>
            <person name="Grigoriev I.V."/>
        </authorList>
    </citation>
    <scope>NUCLEOTIDE SEQUENCE [LARGE SCALE GENOMIC DNA]</scope>
    <source>
        <strain evidence="2 3">NRRL 2496</strain>
    </source>
</reference>
<dbReference type="EMBL" id="MCGN01000001">
    <property type="protein sequence ID" value="ORZ03983.1"/>
    <property type="molecule type" value="Genomic_DNA"/>
</dbReference>
<dbReference type="Proteomes" id="UP000242180">
    <property type="component" value="Unassembled WGS sequence"/>
</dbReference>
<evidence type="ECO:0000313" key="2">
    <source>
        <dbReference type="EMBL" id="ORZ03983.1"/>
    </source>
</evidence>
<evidence type="ECO:0000313" key="3">
    <source>
        <dbReference type="Proteomes" id="UP000242180"/>
    </source>
</evidence>
<dbReference type="OrthoDB" id="2262293at2759"/>